<accession>A0A840G0I0</accession>
<feature type="region of interest" description="Disordered" evidence="1">
    <location>
        <begin position="50"/>
        <end position="91"/>
    </location>
</feature>
<protein>
    <submittedName>
        <fullName evidence="2">Uncharacterized protein</fullName>
    </submittedName>
</protein>
<comment type="caution">
    <text evidence="2">The sequence shown here is derived from an EMBL/GenBank/DDBJ whole genome shotgun (WGS) entry which is preliminary data.</text>
</comment>
<sequence length="91" mass="9912">MAAATEPTEQQLREACGRMARRFGWPDCFETVMQDAQRSRLVRLAVAHPSAAGAVPRHLPRSSLRTHSPSPTTGIPLFDGKRAASGERADD</sequence>
<dbReference type="RefSeq" id="WP_184642689.1">
    <property type="nucleotide sequence ID" value="NZ_JACIFZ010000018.1"/>
</dbReference>
<evidence type="ECO:0000313" key="3">
    <source>
        <dbReference type="Proteomes" id="UP000524450"/>
    </source>
</evidence>
<feature type="compositionally biased region" description="Basic and acidic residues" evidence="1">
    <location>
        <begin position="79"/>
        <end position="91"/>
    </location>
</feature>
<evidence type="ECO:0000256" key="1">
    <source>
        <dbReference type="SAM" id="MobiDB-lite"/>
    </source>
</evidence>
<proteinExistence type="predicted"/>
<dbReference type="EMBL" id="JACIFZ010000018">
    <property type="protein sequence ID" value="MBB4225995.1"/>
    <property type="molecule type" value="Genomic_DNA"/>
</dbReference>
<dbReference type="Proteomes" id="UP000524450">
    <property type="component" value="Unassembled WGS sequence"/>
</dbReference>
<organism evidence="2 3">
    <name type="scientific">Variovorax guangxiensis</name>
    <dbReference type="NCBI Taxonomy" id="1775474"/>
    <lineage>
        <taxon>Bacteria</taxon>
        <taxon>Pseudomonadati</taxon>
        <taxon>Pseudomonadota</taxon>
        <taxon>Betaproteobacteria</taxon>
        <taxon>Burkholderiales</taxon>
        <taxon>Comamonadaceae</taxon>
        <taxon>Variovorax</taxon>
    </lineage>
</organism>
<feature type="compositionally biased region" description="Polar residues" evidence="1">
    <location>
        <begin position="63"/>
        <end position="73"/>
    </location>
</feature>
<evidence type="ECO:0000313" key="2">
    <source>
        <dbReference type="EMBL" id="MBB4225995.1"/>
    </source>
</evidence>
<gene>
    <name evidence="2" type="ORF">GGD71_006808</name>
</gene>
<name>A0A840G0I0_9BURK</name>
<dbReference type="AlphaFoldDB" id="A0A840G0I0"/>
<reference evidence="2 3" key="1">
    <citation type="submission" date="2020-08" db="EMBL/GenBank/DDBJ databases">
        <title>Genomic Encyclopedia of Type Strains, Phase IV (KMG-V): Genome sequencing to study the core and pangenomes of soil and plant-associated prokaryotes.</title>
        <authorList>
            <person name="Whitman W."/>
        </authorList>
    </citation>
    <scope>NUCLEOTIDE SEQUENCE [LARGE SCALE GENOMIC DNA]</scope>
    <source>
        <strain evidence="2 3">34/80</strain>
    </source>
</reference>